<gene>
    <name evidence="2" type="ORF">AVEN_58097_1</name>
</gene>
<organism evidence="2 3">
    <name type="scientific">Araneus ventricosus</name>
    <name type="common">Orbweaver spider</name>
    <name type="synonym">Epeira ventricosa</name>
    <dbReference type="NCBI Taxonomy" id="182803"/>
    <lineage>
        <taxon>Eukaryota</taxon>
        <taxon>Metazoa</taxon>
        <taxon>Ecdysozoa</taxon>
        <taxon>Arthropoda</taxon>
        <taxon>Chelicerata</taxon>
        <taxon>Arachnida</taxon>
        <taxon>Araneae</taxon>
        <taxon>Araneomorphae</taxon>
        <taxon>Entelegynae</taxon>
        <taxon>Araneoidea</taxon>
        <taxon>Araneidae</taxon>
        <taxon>Araneus</taxon>
    </lineage>
</organism>
<protein>
    <submittedName>
        <fullName evidence="2">Uncharacterized protein</fullName>
    </submittedName>
</protein>
<evidence type="ECO:0000313" key="2">
    <source>
        <dbReference type="EMBL" id="GBN33466.1"/>
    </source>
</evidence>
<accession>A0A4Y2N6L6</accession>
<dbReference type="EMBL" id="BGPR01008385">
    <property type="protein sequence ID" value="GBN33466.1"/>
    <property type="molecule type" value="Genomic_DNA"/>
</dbReference>
<dbReference type="Proteomes" id="UP000499080">
    <property type="component" value="Unassembled WGS sequence"/>
</dbReference>
<keyword evidence="3" id="KW-1185">Reference proteome</keyword>
<feature type="region of interest" description="Disordered" evidence="1">
    <location>
        <begin position="102"/>
        <end position="131"/>
    </location>
</feature>
<sequence>MLDAIDNGETSYGIRAFKHFTHFECKYEELYKCTALKELDRFEHKCEQLSGYYESQEETLDLMMIIYKIDKFALTIMLRKIEFLIKGVAQNNTNYGYNLSKLSYGSSGKESTPVEFPRKKGKKHYGISPTK</sequence>
<dbReference type="AlphaFoldDB" id="A0A4Y2N6L6"/>
<reference evidence="2 3" key="1">
    <citation type="journal article" date="2019" name="Sci. Rep.">
        <title>Orb-weaving spider Araneus ventricosus genome elucidates the spidroin gene catalogue.</title>
        <authorList>
            <person name="Kono N."/>
            <person name="Nakamura H."/>
            <person name="Ohtoshi R."/>
            <person name="Moran D.A.P."/>
            <person name="Shinohara A."/>
            <person name="Yoshida Y."/>
            <person name="Fujiwara M."/>
            <person name="Mori M."/>
            <person name="Tomita M."/>
            <person name="Arakawa K."/>
        </authorList>
    </citation>
    <scope>NUCLEOTIDE SEQUENCE [LARGE SCALE GENOMIC DNA]</scope>
</reference>
<evidence type="ECO:0000256" key="1">
    <source>
        <dbReference type="SAM" id="MobiDB-lite"/>
    </source>
</evidence>
<name>A0A4Y2N6L6_ARAVE</name>
<evidence type="ECO:0000313" key="3">
    <source>
        <dbReference type="Proteomes" id="UP000499080"/>
    </source>
</evidence>
<comment type="caution">
    <text evidence="2">The sequence shown here is derived from an EMBL/GenBank/DDBJ whole genome shotgun (WGS) entry which is preliminary data.</text>
</comment>
<proteinExistence type="predicted"/>